<dbReference type="AlphaFoldDB" id="A0AAC9RSP3"/>
<feature type="active site" description="Charge relay system" evidence="3">
    <location>
        <position position="311"/>
    </location>
</feature>
<dbReference type="RefSeq" id="WP_085238198.1">
    <property type="nucleotide sequence ID" value="NZ_CP020773.1"/>
</dbReference>
<dbReference type="InterPro" id="IPR027478">
    <property type="entry name" value="LdcA_N"/>
</dbReference>
<dbReference type="Proteomes" id="UP000242864">
    <property type="component" value="Chromosome"/>
</dbReference>
<dbReference type="PANTHER" id="PTHR30237:SF4">
    <property type="entry name" value="LD-CARBOXYPEPTIDASE C-TERMINAL DOMAIN-CONTAINING PROTEIN"/>
    <property type="match status" value="1"/>
</dbReference>
<keyword evidence="2" id="KW-0378">Hydrolase</keyword>
<evidence type="ECO:0000259" key="5">
    <source>
        <dbReference type="Pfam" id="PF17676"/>
    </source>
</evidence>
<dbReference type="CDD" id="cd07062">
    <property type="entry name" value="Peptidase_S66_mccF_like"/>
    <property type="match status" value="1"/>
</dbReference>
<dbReference type="Gene3D" id="3.40.50.10740">
    <property type="entry name" value="Class I glutamine amidotransferase-like"/>
    <property type="match status" value="1"/>
</dbReference>
<proteinExistence type="inferred from homology"/>
<feature type="domain" description="LD-carboxypeptidase N-terminal" evidence="4">
    <location>
        <begin position="13"/>
        <end position="133"/>
    </location>
</feature>
<keyword evidence="7" id="KW-1185">Reference proteome</keyword>
<feature type="active site" description="Charge relay system" evidence="3">
    <location>
        <position position="241"/>
    </location>
</feature>
<evidence type="ECO:0000313" key="6">
    <source>
        <dbReference type="EMBL" id="ARJ51748.1"/>
    </source>
</evidence>
<dbReference type="InterPro" id="IPR029062">
    <property type="entry name" value="Class_I_gatase-like"/>
</dbReference>
<dbReference type="SUPFAM" id="SSF141986">
    <property type="entry name" value="LD-carboxypeptidase A C-terminal domain-like"/>
    <property type="match status" value="1"/>
</dbReference>
<dbReference type="InterPro" id="IPR040449">
    <property type="entry name" value="Peptidase_S66_N"/>
</dbReference>
<name>A0AAC9RSP3_9STAP</name>
<evidence type="ECO:0000256" key="1">
    <source>
        <dbReference type="ARBA" id="ARBA00010233"/>
    </source>
</evidence>
<gene>
    <name evidence="6" type="ORF">B5P37_10685</name>
</gene>
<dbReference type="Gene3D" id="3.50.30.60">
    <property type="entry name" value="LD-carboxypeptidase A C-terminal domain-like"/>
    <property type="match status" value="1"/>
</dbReference>
<dbReference type="InterPro" id="IPR040921">
    <property type="entry name" value="Peptidase_S66C"/>
</dbReference>
<protein>
    <submittedName>
        <fullName evidence="6">LD-carboxypeptidase</fullName>
    </submittedName>
</protein>
<comment type="similarity">
    <text evidence="1">Belongs to the peptidase S66 family.</text>
</comment>
<evidence type="ECO:0000256" key="2">
    <source>
        <dbReference type="ARBA" id="ARBA00022801"/>
    </source>
</evidence>
<dbReference type="Pfam" id="PF02016">
    <property type="entry name" value="Peptidase_S66"/>
    <property type="match status" value="1"/>
</dbReference>
<feature type="domain" description="LD-carboxypeptidase C-terminal" evidence="5">
    <location>
        <begin position="207"/>
        <end position="326"/>
    </location>
</feature>
<sequence length="345" mass="38803">MIKTKRLQKGDTIAIVSPSSGLAGEPDILWRTQQGIRDIEALGYRVKVMENSLNGIKWNYEHPQARAEILNAAFVDSEVTAILSTIGGNESVRIIPYLDDELIRRNPKIFIGYSDITPLHLHLYRLGVISFYGPALLTDFAENVQLDTYTLSHLFSVISDTQPIGEIVPSKDVRTSGLRWNYHQRHIEREKQPNEGYMYVQGQGQVTGALIGGCFESLDKLRGTPYFPSLDEFDGKILFLETSEVQISPVNFEETLRSFGLMGIFHRVVGILFGRPQNGVHQEAYHDKLRLIMREFNQERLPIMGNASFGHNEPKFTLPYGVLATLSVDALTFSIDEVAVTAESD</sequence>
<accession>A0AAC9RSP3</accession>
<evidence type="ECO:0000259" key="4">
    <source>
        <dbReference type="Pfam" id="PF02016"/>
    </source>
</evidence>
<dbReference type="SUPFAM" id="SSF52317">
    <property type="entry name" value="Class I glutamine amidotransferase-like"/>
    <property type="match status" value="1"/>
</dbReference>
<dbReference type="PIRSF" id="PIRSF028757">
    <property type="entry name" value="LD-carboxypeptidase"/>
    <property type="match status" value="1"/>
</dbReference>
<dbReference type="EMBL" id="CP020773">
    <property type="protein sequence ID" value="ARJ51748.1"/>
    <property type="molecule type" value="Genomic_DNA"/>
</dbReference>
<reference evidence="6 7" key="1">
    <citation type="submission" date="2017-04" db="EMBL/GenBank/DDBJ databases">
        <authorList>
            <person name="Veseli I.A."/>
            <person name="Tang C."/>
            <person name="Pombert J.-F."/>
        </authorList>
    </citation>
    <scope>NUCLEOTIDE SEQUENCE [LARGE SCALE GENOMIC DNA]</scope>
    <source>
        <strain evidence="6 7">ATCC 700373</strain>
    </source>
</reference>
<dbReference type="PANTHER" id="PTHR30237">
    <property type="entry name" value="MURAMOYLTETRAPEPTIDE CARBOXYPEPTIDASE"/>
    <property type="match status" value="1"/>
</dbReference>
<dbReference type="KEGG" id="slz:B5P37_10685"/>
<organism evidence="6 7">
    <name type="scientific">Staphylococcus lutrae</name>
    <dbReference type="NCBI Taxonomy" id="155085"/>
    <lineage>
        <taxon>Bacteria</taxon>
        <taxon>Bacillati</taxon>
        <taxon>Bacillota</taxon>
        <taxon>Bacilli</taxon>
        <taxon>Bacillales</taxon>
        <taxon>Staphylococcaceae</taxon>
        <taxon>Staphylococcus</taxon>
    </lineage>
</organism>
<evidence type="ECO:0000313" key="7">
    <source>
        <dbReference type="Proteomes" id="UP000242864"/>
    </source>
</evidence>
<dbReference type="GO" id="GO:0016787">
    <property type="term" value="F:hydrolase activity"/>
    <property type="evidence" value="ECO:0007669"/>
    <property type="project" value="UniProtKB-KW"/>
</dbReference>
<dbReference type="InterPro" id="IPR003507">
    <property type="entry name" value="S66_fam"/>
</dbReference>
<feature type="active site" description="Nucleophile" evidence="3">
    <location>
        <position position="114"/>
    </location>
</feature>
<dbReference type="Pfam" id="PF17676">
    <property type="entry name" value="Peptidase_S66C"/>
    <property type="match status" value="1"/>
</dbReference>
<evidence type="ECO:0000256" key="3">
    <source>
        <dbReference type="PIRSR" id="PIRSR028757-1"/>
    </source>
</evidence>
<dbReference type="InterPro" id="IPR027461">
    <property type="entry name" value="Carboxypeptidase_A_C_sf"/>
</dbReference>